<feature type="compositionally biased region" description="Acidic residues" evidence="1">
    <location>
        <begin position="280"/>
        <end position="289"/>
    </location>
</feature>
<keyword evidence="4" id="KW-1185">Reference proteome</keyword>
<dbReference type="OrthoDB" id="1426665at2759"/>
<feature type="region of interest" description="Disordered" evidence="1">
    <location>
        <begin position="266"/>
        <end position="289"/>
    </location>
</feature>
<comment type="caution">
    <text evidence="3">The sequence shown here is derived from an EMBL/GenBank/DDBJ whole genome shotgun (WGS) entry which is preliminary data.</text>
</comment>
<dbReference type="EMBL" id="JAAIUW010000012">
    <property type="protein sequence ID" value="KAF7808143.1"/>
    <property type="molecule type" value="Genomic_DNA"/>
</dbReference>
<reference evidence="3" key="1">
    <citation type="submission" date="2020-09" db="EMBL/GenBank/DDBJ databases">
        <title>Genome-Enabled Discovery of Anthraquinone Biosynthesis in Senna tora.</title>
        <authorList>
            <person name="Kang S.-H."/>
            <person name="Pandey R.P."/>
            <person name="Lee C.-M."/>
            <person name="Sim J.-S."/>
            <person name="Jeong J.-T."/>
            <person name="Choi B.-S."/>
            <person name="Jung M."/>
            <person name="Ginzburg D."/>
            <person name="Zhao K."/>
            <person name="Won S.Y."/>
            <person name="Oh T.-J."/>
            <person name="Yu Y."/>
            <person name="Kim N.-H."/>
            <person name="Lee O.R."/>
            <person name="Lee T.-H."/>
            <person name="Bashyal P."/>
            <person name="Kim T.-S."/>
            <person name="Lee W.-H."/>
            <person name="Kawkins C."/>
            <person name="Kim C.-K."/>
            <person name="Kim J.S."/>
            <person name="Ahn B.O."/>
            <person name="Rhee S.Y."/>
            <person name="Sohng J.K."/>
        </authorList>
    </citation>
    <scope>NUCLEOTIDE SEQUENCE</scope>
    <source>
        <tissue evidence="3">Leaf</tissue>
    </source>
</reference>
<accession>A0A834W4E0</accession>
<name>A0A834W4E0_9FABA</name>
<dbReference type="Proteomes" id="UP000634136">
    <property type="component" value="Unassembled WGS sequence"/>
</dbReference>
<sequence length="289" mass="33836">METGAGPFKSIELDRMTWTQAHRYVLFHSEEISLLRQKHKDAIKRQHRPRRLSDEVVYKLHMENFCQWLRLYVEQNDANGGISDEVRLLARGPNSEAKSFNKCMINGYSFRTKDHEASMKSQNSGVCVTTDDGVTYYGILKEIIELNYFDKYKVLLFRCDWVDVISGRGCMKDEFGFTLVNFKRLIHCGDQLIHEPFILASQAAQVYYVEDEMCRDWHVVVKTRPKDLFHMGDYTFCESEPFVQQTLGNIVEDDNEHMIWTRSDMEGPTIDNQELKTNEVDEPNSEEDF</sequence>
<evidence type="ECO:0000313" key="4">
    <source>
        <dbReference type="Proteomes" id="UP000634136"/>
    </source>
</evidence>
<organism evidence="3 4">
    <name type="scientific">Senna tora</name>
    <dbReference type="NCBI Taxonomy" id="362788"/>
    <lineage>
        <taxon>Eukaryota</taxon>
        <taxon>Viridiplantae</taxon>
        <taxon>Streptophyta</taxon>
        <taxon>Embryophyta</taxon>
        <taxon>Tracheophyta</taxon>
        <taxon>Spermatophyta</taxon>
        <taxon>Magnoliopsida</taxon>
        <taxon>eudicotyledons</taxon>
        <taxon>Gunneridae</taxon>
        <taxon>Pentapetalae</taxon>
        <taxon>rosids</taxon>
        <taxon>fabids</taxon>
        <taxon>Fabales</taxon>
        <taxon>Fabaceae</taxon>
        <taxon>Caesalpinioideae</taxon>
        <taxon>Cassia clade</taxon>
        <taxon>Senna</taxon>
    </lineage>
</organism>
<dbReference type="AlphaFoldDB" id="A0A834W4E0"/>
<evidence type="ECO:0000256" key="1">
    <source>
        <dbReference type="SAM" id="MobiDB-lite"/>
    </source>
</evidence>
<gene>
    <name evidence="3" type="ORF">G2W53_040304</name>
</gene>
<dbReference type="InterPro" id="IPR025312">
    <property type="entry name" value="DUF4216"/>
</dbReference>
<dbReference type="PANTHER" id="PTHR48258">
    <property type="entry name" value="DUF4218 DOMAIN-CONTAINING PROTEIN-RELATED"/>
    <property type="match status" value="1"/>
</dbReference>
<evidence type="ECO:0000313" key="3">
    <source>
        <dbReference type="EMBL" id="KAF7808143.1"/>
    </source>
</evidence>
<feature type="domain" description="DUF4216" evidence="2">
    <location>
        <begin position="144"/>
        <end position="220"/>
    </location>
</feature>
<proteinExistence type="predicted"/>
<evidence type="ECO:0000259" key="2">
    <source>
        <dbReference type="Pfam" id="PF13952"/>
    </source>
</evidence>
<protein>
    <recommendedName>
        <fullName evidence="2">DUF4216 domain-containing protein</fullName>
    </recommendedName>
</protein>
<dbReference type="Pfam" id="PF13952">
    <property type="entry name" value="DUF4216"/>
    <property type="match status" value="1"/>
</dbReference>
<dbReference type="PANTHER" id="PTHR48258:SF12">
    <property type="entry name" value="TRANSPOSON PROTEIN, CACTA, EN_SPM SUB-CLASS"/>
    <property type="match status" value="1"/>
</dbReference>